<dbReference type="EMBL" id="JAVIJP010000018">
    <property type="protein sequence ID" value="KAL3639267.1"/>
    <property type="molecule type" value="Genomic_DNA"/>
</dbReference>
<dbReference type="Proteomes" id="UP001632038">
    <property type="component" value="Unassembled WGS sequence"/>
</dbReference>
<reference evidence="2" key="1">
    <citation type="journal article" date="2024" name="IScience">
        <title>Strigolactones Initiate the Formation of Haustorium-like Structures in Castilleja.</title>
        <authorList>
            <person name="Buerger M."/>
            <person name="Peterson D."/>
            <person name="Chory J."/>
        </authorList>
    </citation>
    <scope>NUCLEOTIDE SEQUENCE [LARGE SCALE GENOMIC DNA]</scope>
</reference>
<gene>
    <name evidence="1" type="ORF">CASFOL_017174</name>
</gene>
<sequence length="48" mass="5309">MFYPLLDVRSAFKRRRALLSDAESALWNLVEASVLGGPDPPPRRLVGA</sequence>
<protein>
    <submittedName>
        <fullName evidence="1">Uncharacterized protein</fullName>
    </submittedName>
</protein>
<evidence type="ECO:0000313" key="2">
    <source>
        <dbReference type="Proteomes" id="UP001632038"/>
    </source>
</evidence>
<organism evidence="1 2">
    <name type="scientific">Castilleja foliolosa</name>
    <dbReference type="NCBI Taxonomy" id="1961234"/>
    <lineage>
        <taxon>Eukaryota</taxon>
        <taxon>Viridiplantae</taxon>
        <taxon>Streptophyta</taxon>
        <taxon>Embryophyta</taxon>
        <taxon>Tracheophyta</taxon>
        <taxon>Spermatophyta</taxon>
        <taxon>Magnoliopsida</taxon>
        <taxon>eudicotyledons</taxon>
        <taxon>Gunneridae</taxon>
        <taxon>Pentapetalae</taxon>
        <taxon>asterids</taxon>
        <taxon>lamiids</taxon>
        <taxon>Lamiales</taxon>
        <taxon>Orobanchaceae</taxon>
        <taxon>Pedicularideae</taxon>
        <taxon>Castillejinae</taxon>
        <taxon>Castilleja</taxon>
    </lineage>
</organism>
<comment type="caution">
    <text evidence="1">The sequence shown here is derived from an EMBL/GenBank/DDBJ whole genome shotgun (WGS) entry which is preliminary data.</text>
</comment>
<proteinExistence type="predicted"/>
<name>A0ABD3DB97_9LAMI</name>
<keyword evidence="2" id="KW-1185">Reference proteome</keyword>
<evidence type="ECO:0000313" key="1">
    <source>
        <dbReference type="EMBL" id="KAL3639267.1"/>
    </source>
</evidence>
<accession>A0ABD3DB97</accession>
<dbReference type="AlphaFoldDB" id="A0ABD3DB97"/>